<evidence type="ECO:0000313" key="2">
    <source>
        <dbReference type="Proteomes" id="UP000265520"/>
    </source>
</evidence>
<dbReference type="AlphaFoldDB" id="A0A392UJF5"/>
<dbReference type="Proteomes" id="UP000265520">
    <property type="component" value="Unassembled WGS sequence"/>
</dbReference>
<dbReference type="EMBL" id="LXQA010829940">
    <property type="protein sequence ID" value="MCI73028.1"/>
    <property type="molecule type" value="Genomic_DNA"/>
</dbReference>
<proteinExistence type="predicted"/>
<accession>A0A392UJF5</accession>
<sequence length="48" mass="5910">CWFQEFHCWNTNQSGLFSFGRMNRYQFGFRYLDLRRFPDLLRSVGLKA</sequence>
<feature type="non-terminal residue" evidence="1">
    <location>
        <position position="1"/>
    </location>
</feature>
<comment type="caution">
    <text evidence="1">The sequence shown here is derived from an EMBL/GenBank/DDBJ whole genome shotgun (WGS) entry which is preliminary data.</text>
</comment>
<name>A0A392UJF5_9FABA</name>
<organism evidence="1 2">
    <name type="scientific">Trifolium medium</name>
    <dbReference type="NCBI Taxonomy" id="97028"/>
    <lineage>
        <taxon>Eukaryota</taxon>
        <taxon>Viridiplantae</taxon>
        <taxon>Streptophyta</taxon>
        <taxon>Embryophyta</taxon>
        <taxon>Tracheophyta</taxon>
        <taxon>Spermatophyta</taxon>
        <taxon>Magnoliopsida</taxon>
        <taxon>eudicotyledons</taxon>
        <taxon>Gunneridae</taxon>
        <taxon>Pentapetalae</taxon>
        <taxon>rosids</taxon>
        <taxon>fabids</taxon>
        <taxon>Fabales</taxon>
        <taxon>Fabaceae</taxon>
        <taxon>Papilionoideae</taxon>
        <taxon>50 kb inversion clade</taxon>
        <taxon>NPAAA clade</taxon>
        <taxon>Hologalegina</taxon>
        <taxon>IRL clade</taxon>
        <taxon>Trifolieae</taxon>
        <taxon>Trifolium</taxon>
    </lineage>
</organism>
<keyword evidence="2" id="KW-1185">Reference proteome</keyword>
<reference evidence="1 2" key="1">
    <citation type="journal article" date="2018" name="Front. Plant Sci.">
        <title>Red Clover (Trifolium pratense) and Zigzag Clover (T. medium) - A Picture of Genomic Similarities and Differences.</title>
        <authorList>
            <person name="Dluhosova J."/>
            <person name="Istvanek J."/>
            <person name="Nedelnik J."/>
            <person name="Repkova J."/>
        </authorList>
    </citation>
    <scope>NUCLEOTIDE SEQUENCE [LARGE SCALE GENOMIC DNA]</scope>
    <source>
        <strain evidence="2">cv. 10/8</strain>
        <tissue evidence="1">Leaf</tissue>
    </source>
</reference>
<evidence type="ECO:0000313" key="1">
    <source>
        <dbReference type="EMBL" id="MCI73028.1"/>
    </source>
</evidence>
<protein>
    <submittedName>
        <fullName evidence="1">Uncharacterized protein</fullName>
    </submittedName>
</protein>